<reference evidence="2" key="1">
    <citation type="journal article" date="2019" name="Environ. Microbiol.">
        <title>Fungal ecological strategies reflected in gene transcription - a case study of two litter decomposers.</title>
        <authorList>
            <person name="Barbi F."/>
            <person name="Kohler A."/>
            <person name="Barry K."/>
            <person name="Baskaran P."/>
            <person name="Daum C."/>
            <person name="Fauchery L."/>
            <person name="Ihrmark K."/>
            <person name="Kuo A."/>
            <person name="LaButti K."/>
            <person name="Lipzen A."/>
            <person name="Morin E."/>
            <person name="Grigoriev I.V."/>
            <person name="Henrissat B."/>
            <person name="Lindahl B."/>
            <person name="Martin F."/>
        </authorList>
    </citation>
    <scope>NUCLEOTIDE SEQUENCE</scope>
    <source>
        <strain evidence="2">JB14</strain>
    </source>
</reference>
<evidence type="ECO:0000313" key="2">
    <source>
        <dbReference type="EMBL" id="KAE9399070.1"/>
    </source>
</evidence>
<evidence type="ECO:0000256" key="1">
    <source>
        <dbReference type="SAM" id="Phobius"/>
    </source>
</evidence>
<dbReference type="OrthoDB" id="3174319at2759"/>
<feature type="transmembrane region" description="Helical" evidence="1">
    <location>
        <begin position="57"/>
        <end position="76"/>
    </location>
</feature>
<feature type="transmembrane region" description="Helical" evidence="1">
    <location>
        <begin position="133"/>
        <end position="157"/>
    </location>
</feature>
<evidence type="ECO:0000313" key="3">
    <source>
        <dbReference type="Proteomes" id="UP000799118"/>
    </source>
</evidence>
<keyword evidence="1" id="KW-0812">Transmembrane</keyword>
<dbReference type="EMBL" id="ML769474">
    <property type="protein sequence ID" value="KAE9399070.1"/>
    <property type="molecule type" value="Genomic_DNA"/>
</dbReference>
<name>A0A6A4HMU7_9AGAR</name>
<dbReference type="AlphaFoldDB" id="A0A6A4HMU7"/>
<accession>A0A6A4HMU7</accession>
<sequence length="215" mass="23425">MTIWLYMATFTQLDGTFDAAGIINKAPIIAMVLQRLAYFISDSIVVWRAWLLWSRNVFVKVVLVSCLLGTITATFIQGALTVQNIIPGSGPSTLTFTLPFLITNLCATIFMGVRIWEYCGSMNELSGSNMNKILLIFLESSALYCIFWVLAILATLGNVTSPIATAAIMGSLPYVTSIYPVVVVVLVTLENNDYGSTIRTIHAAPVAQASIIQES</sequence>
<keyword evidence="1" id="KW-1133">Transmembrane helix</keyword>
<feature type="transmembrane region" description="Helical" evidence="1">
    <location>
        <begin position="163"/>
        <end position="189"/>
    </location>
</feature>
<gene>
    <name evidence="2" type="ORF">BT96DRAFT_976111</name>
</gene>
<protein>
    <submittedName>
        <fullName evidence="2">Uncharacterized protein</fullName>
    </submittedName>
</protein>
<keyword evidence="3" id="KW-1185">Reference proteome</keyword>
<dbReference type="Proteomes" id="UP000799118">
    <property type="component" value="Unassembled WGS sequence"/>
</dbReference>
<keyword evidence="1" id="KW-0472">Membrane</keyword>
<organism evidence="2 3">
    <name type="scientific">Gymnopus androsaceus JB14</name>
    <dbReference type="NCBI Taxonomy" id="1447944"/>
    <lineage>
        <taxon>Eukaryota</taxon>
        <taxon>Fungi</taxon>
        <taxon>Dikarya</taxon>
        <taxon>Basidiomycota</taxon>
        <taxon>Agaricomycotina</taxon>
        <taxon>Agaricomycetes</taxon>
        <taxon>Agaricomycetidae</taxon>
        <taxon>Agaricales</taxon>
        <taxon>Marasmiineae</taxon>
        <taxon>Omphalotaceae</taxon>
        <taxon>Gymnopus</taxon>
    </lineage>
</organism>
<feature type="transmembrane region" description="Helical" evidence="1">
    <location>
        <begin position="96"/>
        <end position="113"/>
    </location>
</feature>
<proteinExistence type="predicted"/>